<evidence type="ECO:0000256" key="1">
    <source>
        <dbReference type="ARBA" id="ARBA00004302"/>
    </source>
</evidence>
<gene>
    <name evidence="11" type="ORF">PACLA_8A002405</name>
</gene>
<dbReference type="PROSITE" id="PS50027">
    <property type="entry name" value="EGF_LAM_2"/>
    <property type="match status" value="4"/>
</dbReference>
<sequence length="1240" mass="137165">LLSVSLDSGVEEQNGENRISLVEQCVCPIGYSSFSCEKCSSGYFRDQESKTCVKCACNNHSNTCHPETGKCENCVHDTEGFNCETCKPGYYGNATQGTSRDCKKCNCPLTVETNSFSEFCYLDTDGKSTCSRCQEGYAGRNCEICDQGYEGNSTVLGGSCYKVGNFSRCDLAGSVSQSMTAVGEVRCTCKSNVIGSLCDKCREGTFNLQISNPFGCERCFCSRKSTNCTNFVGSKFMMHASFQDDDLKLATIYSKQVLPHSLHNTADEHYLQRVFSQGEIKRSALFWHLPAKFSGSKVASYGGYLEYTVTYSWNGTKIPSTTYDVVLLGKRFGIGYVGRKLRKIEYENGRRVTYKVPLNEKFWRFSSNSHVSKTLFIVFLGRIHKLMILATPYVEMIETRLHKVKMESGVENKSAVQLPGIERCSCPDGYTGSSCESCAVGYTQSGSSIFGRCVKCNCHGHSSNCHRQTGVCQECQHNTTGEYCDKCKLGFYGNPQTGSTCQPCPCPHVASENSGEPEATCSMDKEGEPVCDRCPEGHEGNLCDRCKEGFTGNPKVPGELCKPVSSCGCHHAGTKSCRKETNRCICKENVEGVKCRQCQRGFYNLQKRNKDGCTPCFCMGFSTTCRASDQSPERIEFSPQSPLPRDLVVTTEDLSRNISDFEVDMHSKLVRFLVNTWFRQSNVYWKIPERFLGNKVLYYGGTLSLMYFFSSLVDSKTNSITNFIKIKGNGLTLHYQDHTRVLQETETNIEILLEENRWQKPDRSIVSRDEFMRVLVHIDAILIPVSYTRQTTESRLGDIVLVAASEKNNFLKPEICDCPLNTAGPSCESCVAGYTRNGRQTSQCVPCQCHSHSTQCDPRTGVCKTCEDNTAGKHCEVCAPGFYGNARNGGKNGCKECLCPLPGSSNRFSETCFLDKDGLPTCDACFEGYTGRRCERCSLNYTGNPSTPGGKCFKVPVKLIPKLKIIPESLTVQEGDSAEFVCNVKSPRPTQIIWSRRDGKALSKRANVEGNVLRFKNLQKSDQGSYVCTASNDIALRTAKSLLVVRKQQLSAVIVDVSPKSRYIPVGGTAKFSCTSKTASRYSITWSRERNKPLPSSSHVKDGTLIISDARLSDGGTYTCTGKNALNIDRAIISLHVGVVVKPQVSVSPRKQIVDVADTVKFRCSASAGFPSATLLWQRGDGRQLPQFSTFFSRTGVFKILAASRRDEGEYMCTARNTGGESVMRVQLLVKGRELVCLKT</sequence>
<dbReference type="SMART" id="SM00408">
    <property type="entry name" value="IGc2"/>
    <property type="match status" value="3"/>
</dbReference>
<dbReference type="PANTHER" id="PTHR10574:SF444">
    <property type="entry name" value="BASEMENT MEMBRANE-SPECIFIC HEPARAN SULFATE PROTEOGLYCAN CORE PROTEIN"/>
    <property type="match status" value="1"/>
</dbReference>
<dbReference type="InterPro" id="IPR013783">
    <property type="entry name" value="Ig-like_fold"/>
</dbReference>
<keyword evidence="2" id="KW-0964">Secreted</keyword>
<dbReference type="CDD" id="cd00055">
    <property type="entry name" value="EGF_Lam"/>
    <property type="match status" value="5"/>
</dbReference>
<keyword evidence="3" id="KW-0272">Extracellular matrix</keyword>
<evidence type="ECO:0000256" key="8">
    <source>
        <dbReference type="ARBA" id="ARBA00023180"/>
    </source>
</evidence>
<dbReference type="GO" id="GO:0030154">
    <property type="term" value="P:cell differentiation"/>
    <property type="evidence" value="ECO:0007669"/>
    <property type="project" value="UniProtKB-ARBA"/>
</dbReference>
<evidence type="ECO:0000256" key="3">
    <source>
        <dbReference type="ARBA" id="ARBA00022530"/>
    </source>
</evidence>
<dbReference type="InterPro" id="IPR000742">
    <property type="entry name" value="EGF"/>
</dbReference>
<organism evidence="11 12">
    <name type="scientific">Paramuricea clavata</name>
    <name type="common">Red gorgonian</name>
    <name type="synonym">Violescent sea-whip</name>
    <dbReference type="NCBI Taxonomy" id="317549"/>
    <lineage>
        <taxon>Eukaryota</taxon>
        <taxon>Metazoa</taxon>
        <taxon>Cnidaria</taxon>
        <taxon>Anthozoa</taxon>
        <taxon>Octocorallia</taxon>
        <taxon>Malacalcyonacea</taxon>
        <taxon>Plexauridae</taxon>
        <taxon>Paramuricea</taxon>
    </lineage>
</organism>
<dbReference type="Pfam" id="PF13927">
    <property type="entry name" value="Ig_3"/>
    <property type="match status" value="3"/>
</dbReference>
<dbReference type="SMART" id="SM00181">
    <property type="entry name" value="EGF"/>
    <property type="match status" value="6"/>
</dbReference>
<dbReference type="PROSITE" id="PS51115">
    <property type="entry name" value="LAMININ_IVA"/>
    <property type="match status" value="2"/>
</dbReference>
<comment type="caution">
    <text evidence="10">Lacks conserved residue(s) required for the propagation of feature annotation.</text>
</comment>
<dbReference type="OrthoDB" id="18487at2759"/>
<dbReference type="Pfam" id="PF00052">
    <property type="entry name" value="Laminin_B"/>
    <property type="match status" value="2"/>
</dbReference>
<dbReference type="SMART" id="SM00180">
    <property type="entry name" value="EGF_Lam"/>
    <property type="match status" value="8"/>
</dbReference>
<dbReference type="InterPro" id="IPR003598">
    <property type="entry name" value="Ig_sub2"/>
</dbReference>
<keyword evidence="5" id="KW-0677">Repeat</keyword>
<evidence type="ECO:0000256" key="4">
    <source>
        <dbReference type="ARBA" id="ARBA00022729"/>
    </source>
</evidence>
<dbReference type="PANTHER" id="PTHR10574">
    <property type="entry name" value="NETRIN/LAMININ-RELATED"/>
    <property type="match status" value="1"/>
</dbReference>
<dbReference type="AlphaFoldDB" id="A0A6S7HG02"/>
<dbReference type="GO" id="GO:0009888">
    <property type="term" value="P:tissue development"/>
    <property type="evidence" value="ECO:0007669"/>
    <property type="project" value="TreeGrafter"/>
</dbReference>
<keyword evidence="8" id="KW-0325">Glycoprotein</keyword>
<feature type="disulfide bond" evidence="10">
    <location>
        <begin position="74"/>
        <end position="83"/>
    </location>
</feature>
<dbReference type="SUPFAM" id="SSF48726">
    <property type="entry name" value="Immunoglobulin"/>
    <property type="match status" value="3"/>
</dbReference>
<dbReference type="SUPFAM" id="SSF57196">
    <property type="entry name" value="EGF/Laminin"/>
    <property type="match status" value="7"/>
</dbReference>
<feature type="disulfide bond" evidence="10">
    <location>
        <begin position="586"/>
        <end position="595"/>
    </location>
</feature>
<keyword evidence="7 10" id="KW-1015">Disulfide bond</keyword>
<dbReference type="FunFam" id="2.10.25.10:FF:000090">
    <property type="entry name" value="laminin subunit alpha"/>
    <property type="match status" value="1"/>
</dbReference>
<comment type="caution">
    <text evidence="11">The sequence shown here is derived from an EMBL/GenBank/DDBJ whole genome shotgun (WGS) entry which is preliminary data.</text>
</comment>
<dbReference type="InterPro" id="IPR002049">
    <property type="entry name" value="LE_dom"/>
</dbReference>
<dbReference type="SMART" id="SM00281">
    <property type="entry name" value="LamB"/>
    <property type="match status" value="2"/>
</dbReference>
<evidence type="ECO:0000313" key="11">
    <source>
        <dbReference type="EMBL" id="CAB4004004.1"/>
    </source>
</evidence>
<evidence type="ECO:0000256" key="9">
    <source>
        <dbReference type="ARBA" id="ARBA00023292"/>
    </source>
</evidence>
<keyword evidence="6" id="KW-0084">Basement membrane</keyword>
<dbReference type="Pfam" id="PF24973">
    <property type="entry name" value="EGF_LMN_ATRN"/>
    <property type="match status" value="3"/>
</dbReference>
<dbReference type="FunFam" id="2.10.25.10:FF:000580">
    <property type="entry name" value="Wing blister, isoform B"/>
    <property type="match status" value="2"/>
</dbReference>
<proteinExistence type="predicted"/>
<dbReference type="GO" id="GO:0009887">
    <property type="term" value="P:animal organ morphogenesis"/>
    <property type="evidence" value="ECO:0007669"/>
    <property type="project" value="TreeGrafter"/>
</dbReference>
<name>A0A6S7HG02_PARCT</name>
<dbReference type="Gene3D" id="2.10.25.10">
    <property type="entry name" value="Laminin"/>
    <property type="match status" value="9"/>
</dbReference>
<evidence type="ECO:0000256" key="7">
    <source>
        <dbReference type="ARBA" id="ARBA00023157"/>
    </source>
</evidence>
<evidence type="ECO:0000256" key="5">
    <source>
        <dbReference type="ARBA" id="ARBA00022737"/>
    </source>
</evidence>
<dbReference type="FunFam" id="2.10.25.10:FF:000033">
    <property type="entry name" value="Laminin subunit alpha 2"/>
    <property type="match status" value="1"/>
</dbReference>
<dbReference type="SMART" id="SM00409">
    <property type="entry name" value="IG"/>
    <property type="match status" value="3"/>
</dbReference>
<dbReference type="PROSITE" id="PS50835">
    <property type="entry name" value="IG_LIKE"/>
    <property type="match status" value="3"/>
</dbReference>
<feature type="non-terminal residue" evidence="11">
    <location>
        <position position="1"/>
    </location>
</feature>
<dbReference type="InterPro" id="IPR007110">
    <property type="entry name" value="Ig-like_dom"/>
</dbReference>
<evidence type="ECO:0000256" key="10">
    <source>
        <dbReference type="PROSITE-ProRule" id="PRU00460"/>
    </source>
</evidence>
<dbReference type="PROSITE" id="PS01248">
    <property type="entry name" value="EGF_LAM_1"/>
    <property type="match status" value="6"/>
</dbReference>
<dbReference type="Pfam" id="PF00053">
    <property type="entry name" value="EGF_laminin"/>
    <property type="match status" value="8"/>
</dbReference>
<keyword evidence="9 10" id="KW-0424">Laminin EGF-like domain</keyword>
<dbReference type="InterPro" id="IPR056863">
    <property type="entry name" value="LMN_ATRN_NET-like_EGF"/>
</dbReference>
<feature type="disulfide bond" evidence="10">
    <location>
        <begin position="487"/>
        <end position="501"/>
    </location>
</feature>
<dbReference type="InterPro" id="IPR000034">
    <property type="entry name" value="Laminin_IV"/>
</dbReference>
<keyword evidence="12" id="KW-1185">Reference proteome</keyword>
<dbReference type="FunFam" id="2.10.25.10:FF:000106">
    <property type="entry name" value="Heparan sulfate proteoglycan 2"/>
    <property type="match status" value="1"/>
</dbReference>
<reference evidence="11" key="1">
    <citation type="submission" date="2020-04" db="EMBL/GenBank/DDBJ databases">
        <authorList>
            <person name="Alioto T."/>
            <person name="Alioto T."/>
            <person name="Gomez Garrido J."/>
        </authorList>
    </citation>
    <scope>NUCLEOTIDE SEQUENCE</scope>
    <source>
        <strain evidence="11">A484AB</strain>
    </source>
</reference>
<dbReference type="InterPro" id="IPR050440">
    <property type="entry name" value="Laminin/Netrin_ECM"/>
</dbReference>
<accession>A0A6S7HG02</accession>
<dbReference type="InterPro" id="IPR036179">
    <property type="entry name" value="Ig-like_dom_sf"/>
</dbReference>
<feature type="disulfide bond" evidence="10">
    <location>
        <begin position="475"/>
        <end position="484"/>
    </location>
</feature>
<keyword evidence="4" id="KW-0732">Signal</keyword>
<evidence type="ECO:0000256" key="6">
    <source>
        <dbReference type="ARBA" id="ARBA00022869"/>
    </source>
</evidence>
<evidence type="ECO:0000313" key="12">
    <source>
        <dbReference type="Proteomes" id="UP001152795"/>
    </source>
</evidence>
<dbReference type="SMART" id="SM01411">
    <property type="entry name" value="Ephrin_rec_like"/>
    <property type="match status" value="4"/>
</dbReference>
<protein>
    <submittedName>
        <fullName evidence="11">Basement membrane-specific heparan sulfate proteoglycan core -like</fullName>
    </submittedName>
</protein>
<dbReference type="InterPro" id="IPR003599">
    <property type="entry name" value="Ig_sub"/>
</dbReference>
<dbReference type="GO" id="GO:0005604">
    <property type="term" value="C:basement membrane"/>
    <property type="evidence" value="ECO:0007669"/>
    <property type="project" value="UniProtKB-SubCell"/>
</dbReference>
<dbReference type="Gene3D" id="2.60.40.10">
    <property type="entry name" value="Immunoglobulins"/>
    <property type="match status" value="3"/>
</dbReference>
<dbReference type="EMBL" id="CACRXK020004783">
    <property type="protein sequence ID" value="CAB4004004.1"/>
    <property type="molecule type" value="Genomic_DNA"/>
</dbReference>
<feature type="disulfide bond" evidence="10">
    <location>
        <begin position="866"/>
        <end position="875"/>
    </location>
</feature>
<dbReference type="Proteomes" id="UP001152795">
    <property type="component" value="Unassembled WGS sequence"/>
</dbReference>
<comment type="subcellular location">
    <subcellularLocation>
        <location evidence="1">Secreted</location>
        <location evidence="1">Extracellular space</location>
        <location evidence="1">Extracellular matrix</location>
        <location evidence="1">Basement membrane</location>
    </subcellularLocation>
</comment>
<evidence type="ECO:0000256" key="2">
    <source>
        <dbReference type="ARBA" id="ARBA00022525"/>
    </source>
</evidence>